<dbReference type="AlphaFoldDB" id="A0A940DEV6"/>
<sequence>MNKILCILMMILLVPTPSFARIKLRAGDNNRCFVNVKDTNQFWYCGTQDSTCAGKKLRKYHKRWWQYHGEGFDSGEGRHFWCCGGSTTAQGHYVETWDPFYSRETVTVDLPNGTCTYERITNVCGEVIDEPCTEPTECDAGLILRNGQCVAPCDGTTAFASKTSNECVECATTAYQGIDDKTNECVRCDSGTQFFDKETKTCVSKTSPSLKKVTAATMKKCYGCPNSDVFKECTTLFSKSDTERRAAENYERIISECYIDDRPTTAASDE</sequence>
<name>A0A940DEV6_9PROT</name>
<accession>A0A940DEV6</accession>
<protein>
    <submittedName>
        <fullName evidence="2">Uncharacterized protein</fullName>
    </submittedName>
</protein>
<organism evidence="2 3">
    <name type="scientific">Candidatus Enterousia excrementavium</name>
    <dbReference type="NCBI Taxonomy" id="2840789"/>
    <lineage>
        <taxon>Bacteria</taxon>
        <taxon>Pseudomonadati</taxon>
        <taxon>Pseudomonadota</taxon>
        <taxon>Alphaproteobacteria</taxon>
        <taxon>Candidatus Enterousia</taxon>
    </lineage>
</organism>
<reference evidence="2" key="1">
    <citation type="submission" date="2020-10" db="EMBL/GenBank/DDBJ databases">
        <authorList>
            <person name="Gilroy R."/>
        </authorList>
    </citation>
    <scope>NUCLEOTIDE SEQUENCE</scope>
    <source>
        <strain evidence="2">B1-16210</strain>
    </source>
</reference>
<feature type="signal peptide" evidence="1">
    <location>
        <begin position="1"/>
        <end position="20"/>
    </location>
</feature>
<dbReference type="Proteomes" id="UP000721442">
    <property type="component" value="Unassembled WGS sequence"/>
</dbReference>
<proteinExistence type="predicted"/>
<dbReference type="EMBL" id="JADINE010000028">
    <property type="protein sequence ID" value="MBO8407243.1"/>
    <property type="molecule type" value="Genomic_DNA"/>
</dbReference>
<reference evidence="2" key="2">
    <citation type="journal article" date="2021" name="PeerJ">
        <title>Extensive microbial diversity within the chicken gut microbiome revealed by metagenomics and culture.</title>
        <authorList>
            <person name="Gilroy R."/>
            <person name="Ravi A."/>
            <person name="Getino M."/>
            <person name="Pursley I."/>
            <person name="Horton D.L."/>
            <person name="Alikhan N.F."/>
            <person name="Baker D."/>
            <person name="Gharbi K."/>
            <person name="Hall N."/>
            <person name="Watson M."/>
            <person name="Adriaenssens E.M."/>
            <person name="Foster-Nyarko E."/>
            <person name="Jarju S."/>
            <person name="Secka A."/>
            <person name="Antonio M."/>
            <person name="Oren A."/>
            <person name="Chaudhuri R.R."/>
            <person name="La Ragione R."/>
            <person name="Hildebrand F."/>
            <person name="Pallen M.J."/>
        </authorList>
    </citation>
    <scope>NUCLEOTIDE SEQUENCE</scope>
    <source>
        <strain evidence="2">B1-16210</strain>
    </source>
</reference>
<feature type="chain" id="PRO_5037920022" evidence="1">
    <location>
        <begin position="21"/>
        <end position="270"/>
    </location>
</feature>
<keyword evidence="1" id="KW-0732">Signal</keyword>
<evidence type="ECO:0000256" key="1">
    <source>
        <dbReference type="SAM" id="SignalP"/>
    </source>
</evidence>
<comment type="caution">
    <text evidence="2">The sequence shown here is derived from an EMBL/GenBank/DDBJ whole genome shotgun (WGS) entry which is preliminary data.</text>
</comment>
<evidence type="ECO:0000313" key="3">
    <source>
        <dbReference type="Proteomes" id="UP000721442"/>
    </source>
</evidence>
<gene>
    <name evidence="2" type="ORF">IAC77_02145</name>
</gene>
<evidence type="ECO:0000313" key="2">
    <source>
        <dbReference type="EMBL" id="MBO8407243.1"/>
    </source>
</evidence>